<evidence type="ECO:0000313" key="2">
    <source>
        <dbReference type="Proteomes" id="UP000499080"/>
    </source>
</evidence>
<evidence type="ECO:0000313" key="1">
    <source>
        <dbReference type="EMBL" id="GBM46529.1"/>
    </source>
</evidence>
<dbReference type="AlphaFoldDB" id="A0A4Y2G1M8"/>
<dbReference type="Proteomes" id="UP000499080">
    <property type="component" value="Unassembled WGS sequence"/>
</dbReference>
<reference evidence="1 2" key="1">
    <citation type="journal article" date="2019" name="Sci. Rep.">
        <title>Orb-weaving spider Araneus ventricosus genome elucidates the spidroin gene catalogue.</title>
        <authorList>
            <person name="Kono N."/>
            <person name="Nakamura H."/>
            <person name="Ohtoshi R."/>
            <person name="Moran D.A.P."/>
            <person name="Shinohara A."/>
            <person name="Yoshida Y."/>
            <person name="Fujiwara M."/>
            <person name="Mori M."/>
            <person name="Tomita M."/>
            <person name="Arakawa K."/>
        </authorList>
    </citation>
    <scope>NUCLEOTIDE SEQUENCE [LARGE SCALE GENOMIC DNA]</scope>
</reference>
<protein>
    <submittedName>
        <fullName evidence="1">Uncharacterized protein</fullName>
    </submittedName>
</protein>
<comment type="caution">
    <text evidence="1">The sequence shown here is derived from an EMBL/GenBank/DDBJ whole genome shotgun (WGS) entry which is preliminary data.</text>
</comment>
<accession>A0A4Y2G1M8</accession>
<sequence>MLNHTFRNCTVDSLPWLLHPAEAPNPLTFPCKYSFNEPVSCTRTKHSSDQGMFWSIKTPVGRKRAPSSVHIMSAKNVNVPLLSVTKLHHVYVSQHLWATIPARVWIGMEEHLIHSNAGVSEATIFTDHFCAA</sequence>
<keyword evidence="2" id="KW-1185">Reference proteome</keyword>
<organism evidence="1 2">
    <name type="scientific">Araneus ventricosus</name>
    <name type="common">Orbweaver spider</name>
    <name type="synonym">Epeira ventricosa</name>
    <dbReference type="NCBI Taxonomy" id="182803"/>
    <lineage>
        <taxon>Eukaryota</taxon>
        <taxon>Metazoa</taxon>
        <taxon>Ecdysozoa</taxon>
        <taxon>Arthropoda</taxon>
        <taxon>Chelicerata</taxon>
        <taxon>Arachnida</taxon>
        <taxon>Araneae</taxon>
        <taxon>Araneomorphae</taxon>
        <taxon>Entelegynae</taxon>
        <taxon>Araneoidea</taxon>
        <taxon>Araneidae</taxon>
        <taxon>Araneus</taxon>
    </lineage>
</organism>
<gene>
    <name evidence="1" type="ORF">AVEN_17918_1</name>
</gene>
<name>A0A4Y2G1M8_ARAVE</name>
<proteinExistence type="predicted"/>
<dbReference type="EMBL" id="BGPR01001141">
    <property type="protein sequence ID" value="GBM46529.1"/>
    <property type="molecule type" value="Genomic_DNA"/>
</dbReference>